<gene>
    <name evidence="3" type="ORF">CTEN210_02086</name>
</gene>
<dbReference type="InterPro" id="IPR023393">
    <property type="entry name" value="START-like_dom_sf"/>
</dbReference>
<accession>A0AAD3CGC7</accession>
<feature type="compositionally biased region" description="Acidic residues" evidence="2">
    <location>
        <begin position="63"/>
        <end position="73"/>
    </location>
</feature>
<reference evidence="3 4" key="1">
    <citation type="journal article" date="2021" name="Sci. Rep.">
        <title>The genome of the diatom Chaetoceros tenuissimus carries an ancient integrated fragment of an extant virus.</title>
        <authorList>
            <person name="Hongo Y."/>
            <person name="Kimura K."/>
            <person name="Takaki Y."/>
            <person name="Yoshida Y."/>
            <person name="Baba S."/>
            <person name="Kobayashi G."/>
            <person name="Nagasaki K."/>
            <person name="Hano T."/>
            <person name="Tomaru Y."/>
        </authorList>
    </citation>
    <scope>NUCLEOTIDE SEQUENCE [LARGE SCALE GENOMIC DNA]</scope>
    <source>
        <strain evidence="3 4">NIES-3715</strain>
    </source>
</reference>
<keyword evidence="1" id="KW-0175">Coiled coil</keyword>
<protein>
    <submittedName>
        <fullName evidence="3">Uncharacterized protein</fullName>
    </submittedName>
</protein>
<feature type="compositionally biased region" description="Acidic residues" evidence="2">
    <location>
        <begin position="141"/>
        <end position="157"/>
    </location>
</feature>
<dbReference type="SUPFAM" id="SSF55961">
    <property type="entry name" value="Bet v1-like"/>
    <property type="match status" value="1"/>
</dbReference>
<feature type="coiled-coil region" evidence="1">
    <location>
        <begin position="241"/>
        <end position="271"/>
    </location>
</feature>
<feature type="coiled-coil region" evidence="1">
    <location>
        <begin position="300"/>
        <end position="345"/>
    </location>
</feature>
<proteinExistence type="predicted"/>
<dbReference type="Proteomes" id="UP001054902">
    <property type="component" value="Unassembled WGS sequence"/>
</dbReference>
<organism evidence="3 4">
    <name type="scientific">Chaetoceros tenuissimus</name>
    <dbReference type="NCBI Taxonomy" id="426638"/>
    <lineage>
        <taxon>Eukaryota</taxon>
        <taxon>Sar</taxon>
        <taxon>Stramenopiles</taxon>
        <taxon>Ochrophyta</taxon>
        <taxon>Bacillariophyta</taxon>
        <taxon>Coscinodiscophyceae</taxon>
        <taxon>Chaetocerotophycidae</taxon>
        <taxon>Chaetocerotales</taxon>
        <taxon>Chaetocerotaceae</taxon>
        <taxon>Chaetoceros</taxon>
    </lineage>
</organism>
<feature type="region of interest" description="Disordered" evidence="2">
    <location>
        <begin position="135"/>
        <end position="158"/>
    </location>
</feature>
<evidence type="ECO:0000313" key="4">
    <source>
        <dbReference type="Proteomes" id="UP001054902"/>
    </source>
</evidence>
<evidence type="ECO:0000256" key="2">
    <source>
        <dbReference type="SAM" id="MobiDB-lite"/>
    </source>
</evidence>
<keyword evidence="4" id="KW-1185">Reference proteome</keyword>
<dbReference type="AlphaFoldDB" id="A0AAD3CGC7"/>
<feature type="region of interest" description="Disordered" evidence="2">
    <location>
        <begin position="63"/>
        <end position="88"/>
    </location>
</feature>
<feature type="region of interest" description="Disordered" evidence="2">
    <location>
        <begin position="194"/>
        <end position="219"/>
    </location>
</feature>
<evidence type="ECO:0000256" key="1">
    <source>
        <dbReference type="SAM" id="Coils"/>
    </source>
</evidence>
<comment type="caution">
    <text evidence="3">The sequence shown here is derived from an EMBL/GenBank/DDBJ whole genome shotgun (WGS) entry which is preliminary data.</text>
</comment>
<sequence>MPPRLAMNTTTPTSATKLVLESPQSSNDLGDDISSSSNTSALFYLSTNINSEVDSAYLTSEEVGYEPTDDELEKDSNSKRPMSNHRNQEGGIYLDPLFAQLFHLDFLPFQNDTKRSLGFSDSLFESYDTNELLDSHSSDDFSYDDDDDDDGEYEEDNNGIGQFVDLGMALPMDRKRNRGILKKRRNGPLRRIKRQINNSKHRRKERKHNRRLQRGKSKHREIINDTSCRIESEMKKVSYQRKRLENVKASLKSTKNKAKNLMNEARQSAHRVSKLSKTIIELECKLDMSMRVLEMENSNIERNFAELAHLNAEEEALQRKSDMLESNLKRQLNQLETNVASASASQMNDLVLDDSMEVLETPTFRLRSNTGDTFVTAVEEKVTPVPILRQRSHSDGRTMKKKRSESILRNPSPVVGGGGERVLTKKSSFLRVHDLEIDENKHAVPIHDDSYHHVLDSLMNMSLKYATDEGPRWTPDSSTSKILAKRSPSEKWHYATDSDIFVWHGTLEKKGYKSDLPIIKARAMVQTSARNLLDLIFDSSKVKQYNKMSLGREDKDFLKKGIDTNDGKIHGEVKITRSTSSVPLIKKKIELVTLMHAKALTAEVDNLDGYVISTRSVWEDEDKIPSENGSNGVDDDPNYCRSECLLGVNLIREVDENRCEITTVSHFYSPMAPSFGAKSFGMKASANFLKDIQSQFK</sequence>
<dbReference type="EMBL" id="BLLK01000022">
    <property type="protein sequence ID" value="GFH45612.1"/>
    <property type="molecule type" value="Genomic_DNA"/>
</dbReference>
<dbReference type="Gene3D" id="3.30.530.20">
    <property type="match status" value="1"/>
</dbReference>
<evidence type="ECO:0000313" key="3">
    <source>
        <dbReference type="EMBL" id="GFH45612.1"/>
    </source>
</evidence>
<feature type="region of interest" description="Disordered" evidence="2">
    <location>
        <begin position="393"/>
        <end position="419"/>
    </location>
</feature>
<name>A0AAD3CGC7_9STRA</name>